<dbReference type="InterPro" id="IPR023635">
    <property type="entry name" value="Peptide_deformylase"/>
</dbReference>
<dbReference type="InterPro" id="IPR036821">
    <property type="entry name" value="Peptide_deformylase_sf"/>
</dbReference>
<comment type="catalytic activity">
    <reaction evidence="2">
        <text>N-terminal N-formyl-L-methionyl-[peptide] + H2O = N-terminal L-methionyl-[peptide] + formate</text>
        <dbReference type="Rhea" id="RHEA:24420"/>
        <dbReference type="Rhea" id="RHEA-COMP:10639"/>
        <dbReference type="Rhea" id="RHEA-COMP:10640"/>
        <dbReference type="ChEBI" id="CHEBI:15377"/>
        <dbReference type="ChEBI" id="CHEBI:15740"/>
        <dbReference type="ChEBI" id="CHEBI:49298"/>
        <dbReference type="ChEBI" id="CHEBI:64731"/>
        <dbReference type="EC" id="3.5.1.88"/>
    </reaction>
</comment>
<dbReference type="Gene3D" id="3.90.45.10">
    <property type="entry name" value="Peptide deformylase"/>
    <property type="match status" value="1"/>
</dbReference>
<dbReference type="EMBL" id="QJPH01000211">
    <property type="protein sequence ID" value="PZN82608.1"/>
    <property type="molecule type" value="Genomic_DNA"/>
</dbReference>
<sequence length="224" mass="25045">MSVDDSLSNEESQLLAMHEKENNLPMLGIDSVTEKAILEKPSRSINPAAPGIDKLVAELEQTARKLGGMGIAAIQAGIPVRVVLLWRTNNSGDGQFQPLINPNIVNVSAKRIASWEYCLSVPWGYRFTYRHAEVTVKFQTPKGEDVIETLQGDDAVVLQHEIDHLDGILLSSDRPKPWFIPADKINTFAREIWRQCQSVSKGQCDALMQSRWEERGKSLSQITH</sequence>
<keyword evidence="2" id="KW-0408">Iron</keyword>
<dbReference type="AlphaFoldDB" id="A0A2W4RSD9"/>
<dbReference type="Proteomes" id="UP000249396">
    <property type="component" value="Unassembled WGS sequence"/>
</dbReference>
<accession>A0A2W4RSD9</accession>
<evidence type="ECO:0000313" key="3">
    <source>
        <dbReference type="EMBL" id="PZN82608.1"/>
    </source>
</evidence>
<proteinExistence type="inferred from homology"/>
<dbReference type="GO" id="GO:0046872">
    <property type="term" value="F:metal ion binding"/>
    <property type="evidence" value="ECO:0007669"/>
    <property type="project" value="UniProtKB-KW"/>
</dbReference>
<feature type="active site" evidence="2">
    <location>
        <position position="161"/>
    </location>
</feature>
<evidence type="ECO:0000256" key="2">
    <source>
        <dbReference type="HAMAP-Rule" id="MF_00163"/>
    </source>
</evidence>
<keyword evidence="2" id="KW-0479">Metal-binding</keyword>
<keyword evidence="2" id="KW-0378">Hydrolase</keyword>
<comment type="cofactor">
    <cofactor evidence="2">
        <name>Fe(2+)</name>
        <dbReference type="ChEBI" id="CHEBI:29033"/>
    </cofactor>
    <text evidence="2">Binds 1 Fe(2+) ion.</text>
</comment>
<comment type="similarity">
    <text evidence="1 2">Belongs to the polypeptide deformylase family.</text>
</comment>
<dbReference type="GO" id="GO:0042586">
    <property type="term" value="F:peptide deformylase activity"/>
    <property type="evidence" value="ECO:0007669"/>
    <property type="project" value="UniProtKB-UniRule"/>
</dbReference>
<dbReference type="Pfam" id="PF01327">
    <property type="entry name" value="Pep_deformylase"/>
    <property type="match status" value="1"/>
</dbReference>
<dbReference type="SUPFAM" id="SSF56420">
    <property type="entry name" value="Peptide deformylase"/>
    <property type="match status" value="1"/>
</dbReference>
<gene>
    <name evidence="2" type="primary">def</name>
    <name evidence="3" type="ORF">DM484_06185</name>
</gene>
<dbReference type="PANTHER" id="PTHR10458:SF22">
    <property type="entry name" value="PEPTIDE DEFORMYLASE"/>
    <property type="match status" value="1"/>
</dbReference>
<feature type="binding site" evidence="2">
    <location>
        <position position="118"/>
    </location>
    <ligand>
        <name>Fe cation</name>
        <dbReference type="ChEBI" id="CHEBI:24875"/>
    </ligand>
</feature>
<feature type="binding site" evidence="2">
    <location>
        <position position="164"/>
    </location>
    <ligand>
        <name>Fe cation</name>
        <dbReference type="ChEBI" id="CHEBI:24875"/>
    </ligand>
</feature>
<feature type="binding site" evidence="2">
    <location>
        <position position="160"/>
    </location>
    <ligand>
        <name>Fe cation</name>
        <dbReference type="ChEBI" id="CHEBI:24875"/>
    </ligand>
</feature>
<comment type="function">
    <text evidence="2">Removes the formyl group from the N-terminal Met of newly synthesized proteins. Requires at least a dipeptide for an efficient rate of reaction. N-terminal L-methionine is a prerequisite for activity but the enzyme has broad specificity at other positions.</text>
</comment>
<organism evidence="3 4">
    <name type="scientific">Candidatus Methylumidiphilus alinenensis</name>
    <dbReference type="NCBI Taxonomy" id="2202197"/>
    <lineage>
        <taxon>Bacteria</taxon>
        <taxon>Pseudomonadati</taxon>
        <taxon>Pseudomonadota</taxon>
        <taxon>Gammaproteobacteria</taxon>
        <taxon>Methylococcales</taxon>
        <taxon>Candidatus Methylumidiphilus</taxon>
    </lineage>
</organism>
<name>A0A2W4RSD9_9GAMM</name>
<dbReference type="EC" id="3.5.1.88" evidence="2"/>
<reference evidence="3 4" key="1">
    <citation type="journal article" date="2018" name="Aquat. Microb. Ecol.">
        <title>Gammaproteobacterial methanotrophs dominate.</title>
        <authorList>
            <person name="Rissanen A.J."/>
            <person name="Saarenheimo J."/>
            <person name="Tiirola M."/>
            <person name="Peura S."/>
            <person name="Aalto S.L."/>
            <person name="Karvinen A."/>
            <person name="Nykanen H."/>
        </authorList>
    </citation>
    <scope>NUCLEOTIDE SEQUENCE [LARGE SCALE GENOMIC DNA]</scope>
    <source>
        <strain evidence="3">AMbin10</strain>
    </source>
</reference>
<protein>
    <recommendedName>
        <fullName evidence="2">Peptide deformylase</fullName>
        <shortName evidence="2">PDF</shortName>
        <ecNumber evidence="2">3.5.1.88</ecNumber>
    </recommendedName>
    <alternativeName>
        <fullName evidence="2">Polypeptide deformylase</fullName>
    </alternativeName>
</protein>
<dbReference type="PRINTS" id="PR01576">
    <property type="entry name" value="PDEFORMYLASE"/>
</dbReference>
<keyword evidence="2" id="KW-0648">Protein biosynthesis</keyword>
<dbReference type="CDD" id="cd00487">
    <property type="entry name" value="Pep_deformylase"/>
    <property type="match status" value="1"/>
</dbReference>
<evidence type="ECO:0000256" key="1">
    <source>
        <dbReference type="ARBA" id="ARBA00010759"/>
    </source>
</evidence>
<comment type="caution">
    <text evidence="3">The sequence shown here is derived from an EMBL/GenBank/DDBJ whole genome shotgun (WGS) entry which is preliminary data.</text>
</comment>
<dbReference type="HAMAP" id="MF_00163">
    <property type="entry name" value="Pep_deformylase"/>
    <property type="match status" value="1"/>
</dbReference>
<dbReference type="GO" id="GO:0006412">
    <property type="term" value="P:translation"/>
    <property type="evidence" value="ECO:0007669"/>
    <property type="project" value="UniProtKB-UniRule"/>
</dbReference>
<dbReference type="PANTHER" id="PTHR10458">
    <property type="entry name" value="PEPTIDE DEFORMYLASE"/>
    <property type="match status" value="1"/>
</dbReference>
<evidence type="ECO:0000313" key="4">
    <source>
        <dbReference type="Proteomes" id="UP000249396"/>
    </source>
</evidence>